<dbReference type="SUPFAM" id="SSF103088">
    <property type="entry name" value="OmpA-like"/>
    <property type="match status" value="1"/>
</dbReference>
<gene>
    <name evidence="7" type="ORF">IAA73_01155</name>
</gene>
<dbReference type="InterPro" id="IPR050330">
    <property type="entry name" value="Bact_OuterMem_StrucFunc"/>
</dbReference>
<dbReference type="InterPro" id="IPR006665">
    <property type="entry name" value="OmpA-like"/>
</dbReference>
<dbReference type="PANTHER" id="PTHR30329">
    <property type="entry name" value="STATOR ELEMENT OF FLAGELLAR MOTOR COMPLEX"/>
    <property type="match status" value="1"/>
</dbReference>
<sequence length="547" mass="61170">MKNSINKTALTVLFVIIFSLPLSSIYAQTHYVGISPKIGYAALIDSKFDDLGRFDLKTRGGVIAGMSLFYELQNNNFLFQTGFDFDFLNSTSRITDFTIDRPLIYPDYPMVYHYGFNKWKETRNVGMVYLPVMAGAQFQRIFFLAGAKVGIPMAAGYSSRGVLDITATDEQFIDEIQNAYTHNIVSEKHKDKGELYLKMPSLALAAEVGVDLDEWLAAKPPRRRRGMRRPKRTFKQLLHYRASMFIDYGLLSLNDYQRNAEAARPIDVANATSQTGHLPVFENETPYLRGVNTTLSTEGAAASLLNPLTIGVKFTVMYEFEKPQPPRRPRPKPKPKPKPQPKPVPPVPPVYMCGVVQNGETMLALDSASVEIYDEAGEVALFIDTTSTDGMFHTKLEAGTYSGYIRRAGYLPYTGVFTYVEGDTVHVLLQEIKKNVVTLLDVHFATNKTVVLPESAQTLEDLYDFLSENPSVRIKIIGHTDSVGSDASNQKLSEGRARSVRGEMISRGISADRIEYEGKGEMAPIATNETEEGRAKNRRVEFIILSE</sequence>
<reference evidence="7" key="2">
    <citation type="journal article" date="2021" name="PeerJ">
        <title>Extensive microbial diversity within the chicken gut microbiome revealed by metagenomics and culture.</title>
        <authorList>
            <person name="Gilroy R."/>
            <person name="Ravi A."/>
            <person name="Getino M."/>
            <person name="Pursley I."/>
            <person name="Horton D.L."/>
            <person name="Alikhan N.F."/>
            <person name="Baker D."/>
            <person name="Gharbi K."/>
            <person name="Hall N."/>
            <person name="Watson M."/>
            <person name="Adriaenssens E.M."/>
            <person name="Foster-Nyarko E."/>
            <person name="Jarju S."/>
            <person name="Secka A."/>
            <person name="Antonio M."/>
            <person name="Oren A."/>
            <person name="Chaudhuri R.R."/>
            <person name="La Ragione R."/>
            <person name="Hildebrand F."/>
            <person name="Pallen M.J."/>
        </authorList>
    </citation>
    <scope>NUCLEOTIDE SEQUENCE</scope>
    <source>
        <strain evidence="7">G3-3990</strain>
    </source>
</reference>
<feature type="region of interest" description="Disordered" evidence="5">
    <location>
        <begin position="321"/>
        <end position="347"/>
    </location>
</feature>
<name>A0A9D9HSI7_9BACT</name>
<feature type="compositionally biased region" description="Basic residues" evidence="5">
    <location>
        <begin position="325"/>
        <end position="339"/>
    </location>
</feature>
<evidence type="ECO:0000313" key="7">
    <source>
        <dbReference type="EMBL" id="MBO8458934.1"/>
    </source>
</evidence>
<feature type="domain" description="OmpA-like" evidence="6">
    <location>
        <begin position="431"/>
        <end position="547"/>
    </location>
</feature>
<dbReference type="InterPro" id="IPR006664">
    <property type="entry name" value="OMP_bac"/>
</dbReference>
<dbReference type="CDD" id="cd07185">
    <property type="entry name" value="OmpA_C-like"/>
    <property type="match status" value="1"/>
</dbReference>
<comment type="subcellular location">
    <subcellularLocation>
        <location evidence="1">Cell outer membrane</location>
    </subcellularLocation>
</comment>
<reference evidence="7" key="1">
    <citation type="submission" date="2020-10" db="EMBL/GenBank/DDBJ databases">
        <authorList>
            <person name="Gilroy R."/>
        </authorList>
    </citation>
    <scope>NUCLEOTIDE SEQUENCE</scope>
    <source>
        <strain evidence="7">G3-3990</strain>
    </source>
</reference>
<dbReference type="AlphaFoldDB" id="A0A9D9HSI7"/>
<dbReference type="PRINTS" id="PR01021">
    <property type="entry name" value="OMPADOMAIN"/>
</dbReference>
<dbReference type="InterPro" id="IPR036737">
    <property type="entry name" value="OmpA-like_sf"/>
</dbReference>
<dbReference type="Proteomes" id="UP000823641">
    <property type="component" value="Unassembled WGS sequence"/>
</dbReference>
<evidence type="ECO:0000256" key="4">
    <source>
        <dbReference type="PROSITE-ProRule" id="PRU00473"/>
    </source>
</evidence>
<evidence type="ECO:0000259" key="6">
    <source>
        <dbReference type="PROSITE" id="PS51123"/>
    </source>
</evidence>
<evidence type="ECO:0000256" key="5">
    <source>
        <dbReference type="SAM" id="MobiDB-lite"/>
    </source>
</evidence>
<keyword evidence="3" id="KW-0998">Cell outer membrane</keyword>
<dbReference type="PANTHER" id="PTHR30329:SF21">
    <property type="entry name" value="LIPOPROTEIN YIAD-RELATED"/>
    <property type="match status" value="1"/>
</dbReference>
<keyword evidence="2 4" id="KW-0472">Membrane</keyword>
<protein>
    <submittedName>
        <fullName evidence="7">OmpA family protein</fullName>
    </submittedName>
</protein>
<dbReference type="Pfam" id="PF00691">
    <property type="entry name" value="OmpA"/>
    <property type="match status" value="1"/>
</dbReference>
<accession>A0A9D9HSI7</accession>
<evidence type="ECO:0000256" key="1">
    <source>
        <dbReference type="ARBA" id="ARBA00004442"/>
    </source>
</evidence>
<dbReference type="PROSITE" id="PS51123">
    <property type="entry name" value="OMPA_2"/>
    <property type="match status" value="1"/>
</dbReference>
<dbReference type="EMBL" id="JADIMG010000006">
    <property type="protein sequence ID" value="MBO8458934.1"/>
    <property type="molecule type" value="Genomic_DNA"/>
</dbReference>
<proteinExistence type="predicted"/>
<organism evidence="7 8">
    <name type="scientific">Candidatus Gallipaludibacter merdavium</name>
    <dbReference type="NCBI Taxonomy" id="2840839"/>
    <lineage>
        <taxon>Bacteria</taxon>
        <taxon>Pseudomonadati</taxon>
        <taxon>Bacteroidota</taxon>
        <taxon>Bacteroidia</taxon>
        <taxon>Bacteroidales</taxon>
        <taxon>Candidatus Gallipaludibacter</taxon>
    </lineage>
</organism>
<comment type="caution">
    <text evidence="7">The sequence shown here is derived from an EMBL/GenBank/DDBJ whole genome shotgun (WGS) entry which is preliminary data.</text>
</comment>
<dbReference type="Gene3D" id="3.30.1330.60">
    <property type="entry name" value="OmpA-like domain"/>
    <property type="match status" value="1"/>
</dbReference>
<evidence type="ECO:0000256" key="3">
    <source>
        <dbReference type="ARBA" id="ARBA00023237"/>
    </source>
</evidence>
<dbReference type="GO" id="GO:0009279">
    <property type="term" value="C:cell outer membrane"/>
    <property type="evidence" value="ECO:0007669"/>
    <property type="project" value="UniProtKB-SubCell"/>
</dbReference>
<evidence type="ECO:0000313" key="8">
    <source>
        <dbReference type="Proteomes" id="UP000823641"/>
    </source>
</evidence>
<evidence type="ECO:0000256" key="2">
    <source>
        <dbReference type="ARBA" id="ARBA00023136"/>
    </source>
</evidence>